<evidence type="ECO:0008006" key="3">
    <source>
        <dbReference type="Google" id="ProtNLM"/>
    </source>
</evidence>
<organism evidence="1 2">
    <name type="scientific">Candidatus Staskawiczbacteria bacterium RIFOXYD1_FULL_32_13</name>
    <dbReference type="NCBI Taxonomy" id="1802234"/>
    <lineage>
        <taxon>Bacteria</taxon>
        <taxon>Candidatus Staskawicziibacteriota</taxon>
    </lineage>
</organism>
<dbReference type="SUPFAM" id="SSF160537">
    <property type="entry name" value="SpoVG-like"/>
    <property type="match status" value="1"/>
</dbReference>
<evidence type="ECO:0000313" key="2">
    <source>
        <dbReference type="Proteomes" id="UP000178935"/>
    </source>
</evidence>
<protein>
    <recommendedName>
        <fullName evidence="3">SpoVG family protein</fullName>
    </recommendedName>
</protein>
<dbReference type="Gene3D" id="3.30.1120.40">
    <property type="entry name" value="Stage V sporulation protein G"/>
    <property type="match status" value="1"/>
</dbReference>
<comment type="caution">
    <text evidence="1">The sequence shown here is derived from an EMBL/GenBank/DDBJ whole genome shotgun (WGS) entry which is preliminary data.</text>
</comment>
<dbReference type="AlphaFoldDB" id="A0A1G2JQ32"/>
<reference evidence="1 2" key="1">
    <citation type="journal article" date="2016" name="Nat. Commun.">
        <title>Thousands of microbial genomes shed light on interconnected biogeochemical processes in an aquifer system.</title>
        <authorList>
            <person name="Anantharaman K."/>
            <person name="Brown C.T."/>
            <person name="Hug L.A."/>
            <person name="Sharon I."/>
            <person name="Castelle C.J."/>
            <person name="Probst A.J."/>
            <person name="Thomas B.C."/>
            <person name="Singh A."/>
            <person name="Wilkins M.J."/>
            <person name="Karaoz U."/>
            <person name="Brodie E.L."/>
            <person name="Williams K.H."/>
            <person name="Hubbard S.S."/>
            <person name="Banfield J.F."/>
        </authorList>
    </citation>
    <scope>NUCLEOTIDE SEQUENCE [LARGE SCALE GENOMIC DNA]</scope>
</reference>
<name>A0A1G2JQ32_9BACT</name>
<gene>
    <name evidence="1" type="ORF">A2561_02095</name>
</gene>
<dbReference type="InterPro" id="IPR036751">
    <property type="entry name" value="SpoVG_sf"/>
</dbReference>
<dbReference type="GO" id="GO:0030435">
    <property type="term" value="P:sporulation resulting in formation of a cellular spore"/>
    <property type="evidence" value="ECO:0007669"/>
    <property type="project" value="InterPro"/>
</dbReference>
<sequence length="97" mass="11099">MEQKIQISEIQIVPIKPQEGLIAFASFVLDKKYYIGSVAIYTRLNGEGFRLAYPTKKIGDRGINIFYPINSEIGNAIEKEVNKKVNEIFYERTNKAI</sequence>
<proteinExistence type="predicted"/>
<evidence type="ECO:0000313" key="1">
    <source>
        <dbReference type="EMBL" id="OGZ88368.1"/>
    </source>
</evidence>
<dbReference type="InterPro" id="IPR007170">
    <property type="entry name" value="SpoVG"/>
</dbReference>
<accession>A0A1G2JQ32</accession>
<dbReference type="Pfam" id="PF04026">
    <property type="entry name" value="SpoVG"/>
    <property type="match status" value="1"/>
</dbReference>
<dbReference type="EMBL" id="MHPU01000026">
    <property type="protein sequence ID" value="OGZ88368.1"/>
    <property type="molecule type" value="Genomic_DNA"/>
</dbReference>
<dbReference type="Proteomes" id="UP000178935">
    <property type="component" value="Unassembled WGS sequence"/>
</dbReference>